<reference evidence="9" key="1">
    <citation type="journal article" date="2023" name="Science">
        <title>Elucidation of the pathway for biosynthesis of saponin adjuvants from the soapbark tree.</title>
        <authorList>
            <person name="Reed J."/>
            <person name="Orme A."/>
            <person name="El-Demerdash A."/>
            <person name="Owen C."/>
            <person name="Martin L.B.B."/>
            <person name="Misra R.C."/>
            <person name="Kikuchi S."/>
            <person name="Rejzek M."/>
            <person name="Martin A.C."/>
            <person name="Harkess A."/>
            <person name="Leebens-Mack J."/>
            <person name="Louveau T."/>
            <person name="Stephenson M.J."/>
            <person name="Osbourn A."/>
        </authorList>
    </citation>
    <scope>NUCLEOTIDE SEQUENCE</scope>
    <source>
        <strain evidence="9">S10</strain>
    </source>
</reference>
<comment type="function">
    <text evidence="1">May have a structural role to stabilize the lipid body during desiccation of the seed by preventing coalescence of the oil. Probably interacts with both lipid and phospholipid moieties of lipid bodies. May also provide recognition signals for specific lipase anchorage in lipolysis during seedling growth.</text>
</comment>
<dbReference type="GO" id="GO:0009791">
    <property type="term" value="P:post-embryonic development"/>
    <property type="evidence" value="ECO:0007669"/>
    <property type="project" value="UniProtKB-ARBA"/>
</dbReference>
<evidence type="ECO:0000256" key="3">
    <source>
        <dbReference type="ARBA" id="ARBA00022677"/>
    </source>
</evidence>
<dbReference type="Pfam" id="PF01277">
    <property type="entry name" value="Oleosin"/>
    <property type="match status" value="1"/>
</dbReference>
<keyword evidence="4 8" id="KW-0812">Transmembrane</keyword>
<evidence type="ECO:0000256" key="5">
    <source>
        <dbReference type="ARBA" id="ARBA00022989"/>
    </source>
</evidence>
<keyword evidence="5 8" id="KW-1133">Transmembrane helix</keyword>
<evidence type="ECO:0000256" key="4">
    <source>
        <dbReference type="ARBA" id="ARBA00022692"/>
    </source>
</evidence>
<dbReference type="EMBL" id="JARAOO010000008">
    <property type="protein sequence ID" value="KAJ7958847.1"/>
    <property type="molecule type" value="Genomic_DNA"/>
</dbReference>
<gene>
    <name evidence="9" type="ORF">O6P43_019503</name>
</gene>
<keyword evidence="3 7" id="KW-0551">Lipid droplet</keyword>
<evidence type="ECO:0000256" key="7">
    <source>
        <dbReference type="RuleBase" id="RU000540"/>
    </source>
</evidence>
<dbReference type="KEGG" id="qsa:O6P43_019503"/>
<evidence type="ECO:0000256" key="2">
    <source>
        <dbReference type="ARBA" id="ARBA00010858"/>
    </source>
</evidence>
<evidence type="ECO:0000256" key="1">
    <source>
        <dbReference type="ARBA" id="ARBA00002582"/>
    </source>
</evidence>
<keyword evidence="10" id="KW-1185">Reference proteome</keyword>
<proteinExistence type="inferred from homology"/>
<comment type="subcellular location">
    <subcellularLocation>
        <location evidence="7">Lipid droplet</location>
    </subcellularLocation>
    <subcellularLocation>
        <location evidence="7">Membrane</location>
        <topology evidence="7">Multi-pass membrane protein</topology>
    </subcellularLocation>
</comment>
<dbReference type="AlphaFoldDB" id="A0AAD7LJ52"/>
<feature type="transmembrane region" description="Helical" evidence="8">
    <location>
        <begin position="54"/>
        <end position="72"/>
    </location>
</feature>
<dbReference type="PANTHER" id="PTHR33203:SF24">
    <property type="entry name" value="OLEOSIN"/>
    <property type="match status" value="1"/>
</dbReference>
<comment type="similarity">
    <text evidence="2 7">Belongs to the oleosin family.</text>
</comment>
<evidence type="ECO:0000313" key="9">
    <source>
        <dbReference type="EMBL" id="KAJ7958847.1"/>
    </source>
</evidence>
<evidence type="ECO:0000313" key="10">
    <source>
        <dbReference type="Proteomes" id="UP001163823"/>
    </source>
</evidence>
<comment type="caution">
    <text evidence="9">The sequence shown here is derived from an EMBL/GenBank/DDBJ whole genome shotgun (WGS) entry which is preliminary data.</text>
</comment>
<dbReference type="GO" id="GO:0012511">
    <property type="term" value="C:monolayer-surrounded lipid storage body"/>
    <property type="evidence" value="ECO:0007669"/>
    <property type="project" value="InterPro"/>
</dbReference>
<name>A0AAD7LJ52_QUISA</name>
<dbReference type="PROSITE" id="PS00811">
    <property type="entry name" value="OLEOSINS"/>
    <property type="match status" value="1"/>
</dbReference>
<protein>
    <recommendedName>
        <fullName evidence="7">Oleosin</fullName>
    </recommendedName>
</protein>
<dbReference type="GO" id="GO:0048608">
    <property type="term" value="P:reproductive structure development"/>
    <property type="evidence" value="ECO:0007669"/>
    <property type="project" value="UniProtKB-ARBA"/>
</dbReference>
<keyword evidence="6 8" id="KW-0472">Membrane</keyword>
<dbReference type="GO" id="GO:0019915">
    <property type="term" value="P:lipid storage"/>
    <property type="evidence" value="ECO:0007669"/>
    <property type="project" value="TreeGrafter"/>
</dbReference>
<feature type="transmembrane region" description="Helical" evidence="8">
    <location>
        <begin position="79"/>
        <end position="103"/>
    </location>
</feature>
<dbReference type="PANTHER" id="PTHR33203">
    <property type="entry name" value="OLEOSIN"/>
    <property type="match status" value="1"/>
</dbReference>
<feature type="transmembrane region" description="Helical" evidence="8">
    <location>
        <begin position="29"/>
        <end position="48"/>
    </location>
</feature>
<organism evidence="9 10">
    <name type="scientific">Quillaja saponaria</name>
    <name type="common">Soap bark tree</name>
    <dbReference type="NCBI Taxonomy" id="32244"/>
    <lineage>
        <taxon>Eukaryota</taxon>
        <taxon>Viridiplantae</taxon>
        <taxon>Streptophyta</taxon>
        <taxon>Embryophyta</taxon>
        <taxon>Tracheophyta</taxon>
        <taxon>Spermatophyta</taxon>
        <taxon>Magnoliopsida</taxon>
        <taxon>eudicotyledons</taxon>
        <taxon>Gunneridae</taxon>
        <taxon>Pentapetalae</taxon>
        <taxon>rosids</taxon>
        <taxon>fabids</taxon>
        <taxon>Fabales</taxon>
        <taxon>Quillajaceae</taxon>
        <taxon>Quillaja</taxon>
    </lineage>
</organism>
<dbReference type="InterPro" id="IPR000136">
    <property type="entry name" value="Oleosin"/>
</dbReference>
<dbReference type="Proteomes" id="UP001163823">
    <property type="component" value="Chromosome 8"/>
</dbReference>
<evidence type="ECO:0000256" key="8">
    <source>
        <dbReference type="SAM" id="Phobius"/>
    </source>
</evidence>
<accession>A0AAD7LJ52</accession>
<evidence type="ECO:0000256" key="6">
    <source>
        <dbReference type="ARBA" id="ARBA00023136"/>
    </source>
</evidence>
<dbReference type="GO" id="GO:0016020">
    <property type="term" value="C:membrane"/>
    <property type="evidence" value="ECO:0007669"/>
    <property type="project" value="UniProtKB-SubCell"/>
</dbReference>
<sequence length="152" mass="16374">MSITMSELSRYYRPVTQRLYDSTPSSRQAVRFMTAITIGTSLLLLSALTLTGTVIALILATPILVLFSPILIPAGIVLFLSITGFVFSACCGATAIAALSWIYNYVAGTHPPGADQLDYARMKILDKAKDMKEMAKGYGNHAGNAHDANHGY</sequence>